<name>A0A0D0C3H3_9AGAM</name>
<dbReference type="HOGENOM" id="CLU_3051962_0_0_1"/>
<dbReference type="EMBL" id="KN835133">
    <property type="protein sequence ID" value="KIK49383.1"/>
    <property type="molecule type" value="Genomic_DNA"/>
</dbReference>
<reference evidence="2" key="2">
    <citation type="submission" date="2015-01" db="EMBL/GenBank/DDBJ databases">
        <title>Evolutionary Origins and Diversification of the Mycorrhizal Mutualists.</title>
        <authorList>
            <consortium name="DOE Joint Genome Institute"/>
            <consortium name="Mycorrhizal Genomics Consortium"/>
            <person name="Kohler A."/>
            <person name="Kuo A."/>
            <person name="Nagy L.G."/>
            <person name="Floudas D."/>
            <person name="Copeland A."/>
            <person name="Barry K.W."/>
            <person name="Cichocki N."/>
            <person name="Veneault-Fourrey C."/>
            <person name="LaButti K."/>
            <person name="Lindquist E.A."/>
            <person name="Lipzen A."/>
            <person name="Lundell T."/>
            <person name="Morin E."/>
            <person name="Murat C."/>
            <person name="Riley R."/>
            <person name="Ohm R."/>
            <person name="Sun H."/>
            <person name="Tunlid A."/>
            <person name="Henrissat B."/>
            <person name="Grigoriev I.V."/>
            <person name="Hibbett D.S."/>
            <person name="Martin F."/>
        </authorList>
    </citation>
    <scope>NUCLEOTIDE SEQUENCE [LARGE SCALE GENOMIC DNA]</scope>
    <source>
        <strain evidence="2">UH-Slu-Lm8-n1</strain>
    </source>
</reference>
<dbReference type="InParanoid" id="A0A0D0C3H3"/>
<organism evidence="1 2">
    <name type="scientific">Suillus luteus UH-Slu-Lm8-n1</name>
    <dbReference type="NCBI Taxonomy" id="930992"/>
    <lineage>
        <taxon>Eukaryota</taxon>
        <taxon>Fungi</taxon>
        <taxon>Dikarya</taxon>
        <taxon>Basidiomycota</taxon>
        <taxon>Agaricomycotina</taxon>
        <taxon>Agaricomycetes</taxon>
        <taxon>Agaricomycetidae</taxon>
        <taxon>Boletales</taxon>
        <taxon>Suillineae</taxon>
        <taxon>Suillaceae</taxon>
        <taxon>Suillus</taxon>
    </lineage>
</organism>
<evidence type="ECO:0000313" key="2">
    <source>
        <dbReference type="Proteomes" id="UP000054485"/>
    </source>
</evidence>
<protein>
    <submittedName>
        <fullName evidence="1">Uncharacterized protein</fullName>
    </submittedName>
</protein>
<dbReference type="AlphaFoldDB" id="A0A0D0C3H3"/>
<keyword evidence="2" id="KW-1185">Reference proteome</keyword>
<reference evidence="1 2" key="1">
    <citation type="submission" date="2014-04" db="EMBL/GenBank/DDBJ databases">
        <authorList>
            <consortium name="DOE Joint Genome Institute"/>
            <person name="Kuo A."/>
            <person name="Ruytinx J."/>
            <person name="Rineau F."/>
            <person name="Colpaert J."/>
            <person name="Kohler A."/>
            <person name="Nagy L.G."/>
            <person name="Floudas D."/>
            <person name="Copeland A."/>
            <person name="Barry K.W."/>
            <person name="Cichocki N."/>
            <person name="Veneault-Fourrey C."/>
            <person name="LaButti K."/>
            <person name="Lindquist E.A."/>
            <person name="Lipzen A."/>
            <person name="Lundell T."/>
            <person name="Morin E."/>
            <person name="Murat C."/>
            <person name="Sun H."/>
            <person name="Tunlid A."/>
            <person name="Henrissat B."/>
            <person name="Grigoriev I.V."/>
            <person name="Hibbett D.S."/>
            <person name="Martin F."/>
            <person name="Nordberg H.P."/>
            <person name="Cantor M.N."/>
            <person name="Hua S.X."/>
        </authorList>
    </citation>
    <scope>NUCLEOTIDE SEQUENCE [LARGE SCALE GENOMIC DNA]</scope>
    <source>
        <strain evidence="1 2">UH-Slu-Lm8-n1</strain>
    </source>
</reference>
<gene>
    <name evidence="1" type="ORF">CY34DRAFT_315109</name>
</gene>
<proteinExistence type="predicted"/>
<dbReference type="Proteomes" id="UP000054485">
    <property type="component" value="Unassembled WGS sequence"/>
</dbReference>
<accession>A0A0D0C3H3</accession>
<evidence type="ECO:0000313" key="1">
    <source>
        <dbReference type="EMBL" id="KIK49383.1"/>
    </source>
</evidence>
<sequence length="54" mass="5981">MTSSSCSIHGANEPALRFNFFVPPLVYAIINKCYVDSNIYPVPLSLLSHTTHDV</sequence>